<dbReference type="EMBL" id="KN833133">
    <property type="protein sequence ID" value="KIM72412.1"/>
    <property type="molecule type" value="Genomic_DNA"/>
</dbReference>
<protein>
    <submittedName>
        <fullName evidence="4">Uncharacterized protein</fullName>
    </submittedName>
</protein>
<dbReference type="PROSITE" id="PS00678">
    <property type="entry name" value="WD_REPEATS_1"/>
    <property type="match status" value="1"/>
</dbReference>
<evidence type="ECO:0000256" key="1">
    <source>
        <dbReference type="ARBA" id="ARBA00022574"/>
    </source>
</evidence>
<dbReference type="STRING" id="765440.A0A0C3B550"/>
<accession>A0A0C3B550</accession>
<dbReference type="AlphaFoldDB" id="A0A0C3B550"/>
<keyword evidence="1 3" id="KW-0853">WD repeat</keyword>
<reference evidence="5" key="2">
    <citation type="submission" date="2015-01" db="EMBL/GenBank/DDBJ databases">
        <title>Evolutionary Origins and Diversification of the Mycorrhizal Mutualists.</title>
        <authorList>
            <consortium name="DOE Joint Genome Institute"/>
            <consortium name="Mycorrhizal Genomics Consortium"/>
            <person name="Kohler A."/>
            <person name="Kuo A."/>
            <person name="Nagy L.G."/>
            <person name="Floudas D."/>
            <person name="Copeland A."/>
            <person name="Barry K.W."/>
            <person name="Cichocki N."/>
            <person name="Veneault-Fourrey C."/>
            <person name="LaButti K."/>
            <person name="Lindquist E.A."/>
            <person name="Lipzen A."/>
            <person name="Lundell T."/>
            <person name="Morin E."/>
            <person name="Murat C."/>
            <person name="Riley R."/>
            <person name="Ohm R."/>
            <person name="Sun H."/>
            <person name="Tunlid A."/>
            <person name="Henrissat B."/>
            <person name="Grigoriev I.V."/>
            <person name="Hibbett D.S."/>
            <person name="Martin F."/>
        </authorList>
    </citation>
    <scope>NUCLEOTIDE SEQUENCE [LARGE SCALE GENOMIC DNA]</scope>
    <source>
        <strain evidence="5">F 1598</strain>
    </source>
</reference>
<dbReference type="PROSITE" id="PS50082">
    <property type="entry name" value="WD_REPEATS_2"/>
    <property type="match status" value="1"/>
</dbReference>
<keyword evidence="5" id="KW-1185">Reference proteome</keyword>
<dbReference type="HOGENOM" id="CLU_057730_1_0_1"/>
<dbReference type="PANTHER" id="PTHR19848">
    <property type="entry name" value="WD40 REPEAT PROTEIN"/>
    <property type="match status" value="1"/>
</dbReference>
<dbReference type="Proteomes" id="UP000054166">
    <property type="component" value="Unassembled WGS sequence"/>
</dbReference>
<dbReference type="SUPFAM" id="SSF50978">
    <property type="entry name" value="WD40 repeat-like"/>
    <property type="match status" value="1"/>
</dbReference>
<evidence type="ECO:0000256" key="2">
    <source>
        <dbReference type="ARBA" id="ARBA00022737"/>
    </source>
</evidence>
<evidence type="ECO:0000256" key="3">
    <source>
        <dbReference type="PROSITE-ProRule" id="PRU00221"/>
    </source>
</evidence>
<dbReference type="OrthoDB" id="3238562at2759"/>
<name>A0A0C3B550_PILCF</name>
<dbReference type="InParanoid" id="A0A0C3B550"/>
<dbReference type="InterPro" id="IPR001680">
    <property type="entry name" value="WD40_rpt"/>
</dbReference>
<keyword evidence="2" id="KW-0677">Repeat</keyword>
<evidence type="ECO:0000313" key="4">
    <source>
        <dbReference type="EMBL" id="KIM72412.1"/>
    </source>
</evidence>
<reference evidence="4 5" key="1">
    <citation type="submission" date="2014-04" db="EMBL/GenBank/DDBJ databases">
        <authorList>
            <consortium name="DOE Joint Genome Institute"/>
            <person name="Kuo A."/>
            <person name="Tarkka M."/>
            <person name="Buscot F."/>
            <person name="Kohler A."/>
            <person name="Nagy L.G."/>
            <person name="Floudas D."/>
            <person name="Copeland A."/>
            <person name="Barry K.W."/>
            <person name="Cichocki N."/>
            <person name="Veneault-Fourrey C."/>
            <person name="LaButti K."/>
            <person name="Lindquist E.A."/>
            <person name="Lipzen A."/>
            <person name="Lundell T."/>
            <person name="Morin E."/>
            <person name="Murat C."/>
            <person name="Sun H."/>
            <person name="Tunlid A."/>
            <person name="Henrissat B."/>
            <person name="Grigoriev I.V."/>
            <person name="Hibbett D.S."/>
            <person name="Martin F."/>
            <person name="Nordberg H.P."/>
            <person name="Cantor M.N."/>
            <person name="Hua S.X."/>
        </authorList>
    </citation>
    <scope>NUCLEOTIDE SEQUENCE [LARGE SCALE GENOMIC DNA]</scope>
    <source>
        <strain evidence="4 5">F 1598</strain>
    </source>
</reference>
<dbReference type="InterPro" id="IPR019775">
    <property type="entry name" value="WD40_repeat_CS"/>
</dbReference>
<dbReference type="InterPro" id="IPR036322">
    <property type="entry name" value="WD40_repeat_dom_sf"/>
</dbReference>
<evidence type="ECO:0000313" key="5">
    <source>
        <dbReference type="Proteomes" id="UP000054166"/>
    </source>
</evidence>
<dbReference type="PANTHER" id="PTHR19848:SF8">
    <property type="entry name" value="F-BOX AND WD REPEAT DOMAIN CONTAINING 7"/>
    <property type="match status" value="1"/>
</dbReference>
<dbReference type="Pfam" id="PF00400">
    <property type="entry name" value="WD40"/>
    <property type="match status" value="2"/>
</dbReference>
<dbReference type="InterPro" id="IPR015943">
    <property type="entry name" value="WD40/YVTN_repeat-like_dom_sf"/>
</dbReference>
<proteinExistence type="predicted"/>
<dbReference type="PROSITE" id="PS50294">
    <property type="entry name" value="WD_REPEATS_REGION"/>
    <property type="match status" value="1"/>
</dbReference>
<gene>
    <name evidence="4" type="ORF">PILCRDRAFT_803868</name>
</gene>
<feature type="repeat" description="WD" evidence="3">
    <location>
        <begin position="16"/>
        <end position="57"/>
    </location>
</feature>
<organism evidence="4 5">
    <name type="scientific">Piloderma croceum (strain F 1598)</name>
    <dbReference type="NCBI Taxonomy" id="765440"/>
    <lineage>
        <taxon>Eukaryota</taxon>
        <taxon>Fungi</taxon>
        <taxon>Dikarya</taxon>
        <taxon>Basidiomycota</taxon>
        <taxon>Agaricomycotina</taxon>
        <taxon>Agaricomycetes</taxon>
        <taxon>Agaricomycetidae</taxon>
        <taxon>Atheliales</taxon>
        <taxon>Atheliaceae</taxon>
        <taxon>Piloderma</taxon>
    </lineage>
</organism>
<sequence>MADNSNSQFMILNHTLHHHTAGVNAMALSPDGNRLLSAGDNADIVVWNTMTGEKMQVISSAFHGPVGALVWVSHKPGMSPGFAFGCGDGSIHVYQLQESSSNYQYYVQELVHDGPIMDIKFDPKFGRLASVGNGFAQVECYSIEPWVLKWSKQIRTRIAHADLRQNYLAVANLHDGIDLYSVPNMQLIKTYSHGNANTAIFRVSFVDSDWLVSGGQDGFARLYDVQSGQFLQKMEHGSGM</sequence>
<dbReference type="Gene3D" id="2.130.10.10">
    <property type="entry name" value="YVTN repeat-like/Quinoprotein amine dehydrogenase"/>
    <property type="match status" value="1"/>
</dbReference>
<dbReference type="SMART" id="SM00320">
    <property type="entry name" value="WD40"/>
    <property type="match status" value="4"/>
</dbReference>